<sequence>MITIAVVLASTRPGRRGQAVAEWVMKHAAQRADARFELVDLADFHLPDLDEPVPPAAGRYTHDHTRTWARTVAGYDGFLFVTPEYNHSAPGKLKNALDRVHAEWHDKAAGFVSYGIDGGVRAVEALRPVLGALRIADVSAQVALSMQHDFTGFTDFTPGEHQAARLATTLDQLVAWSTALATLRTPA</sequence>
<evidence type="ECO:0000313" key="2">
    <source>
        <dbReference type="EMBL" id="AQZ62215.1"/>
    </source>
</evidence>
<feature type="domain" description="NADPH-dependent FMN reductase-like" evidence="1">
    <location>
        <begin position="3"/>
        <end position="148"/>
    </location>
</feature>
<reference evidence="3" key="1">
    <citation type="journal article" date="2017" name="Med. Chem. Commun.">
        <title>Nonomuraea sp. ATCC 55076 harbours the largest actinomycete chromosome to date and the kistamicin biosynthetic gene cluster.</title>
        <authorList>
            <person name="Nazari B."/>
            <person name="Forneris C.C."/>
            <person name="Gibson M.I."/>
            <person name="Moon K."/>
            <person name="Schramma K.R."/>
            <person name="Seyedsayamdost M.R."/>
        </authorList>
    </citation>
    <scope>NUCLEOTIDE SEQUENCE [LARGE SCALE GENOMIC DNA]</scope>
    <source>
        <strain evidence="3">ATCC 55076</strain>
    </source>
</reference>
<dbReference type="InterPro" id="IPR029039">
    <property type="entry name" value="Flavoprotein-like_sf"/>
</dbReference>
<dbReference type="PANTHER" id="PTHR30543:SF21">
    <property type="entry name" value="NAD(P)H-DEPENDENT FMN REDUCTASE LOT6"/>
    <property type="match status" value="1"/>
</dbReference>
<protein>
    <submittedName>
        <fullName evidence="2">NADPH-dependent FMN reductase</fullName>
    </submittedName>
</protein>
<dbReference type="EMBL" id="CP017717">
    <property type="protein sequence ID" value="AQZ62215.1"/>
    <property type="molecule type" value="Genomic_DNA"/>
</dbReference>
<dbReference type="KEGG" id="noa:BKM31_12725"/>
<dbReference type="OrthoDB" id="9812295at2"/>
<organism evidence="2 3">
    <name type="scientific">[Actinomadura] parvosata subsp. kistnae</name>
    <dbReference type="NCBI Taxonomy" id="1909395"/>
    <lineage>
        <taxon>Bacteria</taxon>
        <taxon>Bacillati</taxon>
        <taxon>Actinomycetota</taxon>
        <taxon>Actinomycetes</taxon>
        <taxon>Streptosporangiales</taxon>
        <taxon>Streptosporangiaceae</taxon>
        <taxon>Nonomuraea</taxon>
    </lineage>
</organism>
<accession>A0A1U9ZW87</accession>
<dbReference type="RefSeq" id="WP_080038364.1">
    <property type="nucleotide sequence ID" value="NZ_CP017717.1"/>
</dbReference>
<dbReference type="PANTHER" id="PTHR30543">
    <property type="entry name" value="CHROMATE REDUCTASE"/>
    <property type="match status" value="1"/>
</dbReference>
<dbReference type="STRING" id="1909395.BKM31_12725"/>
<dbReference type="GO" id="GO:0010181">
    <property type="term" value="F:FMN binding"/>
    <property type="evidence" value="ECO:0007669"/>
    <property type="project" value="TreeGrafter"/>
</dbReference>
<proteinExistence type="predicted"/>
<name>A0A1U9ZW87_9ACTN</name>
<evidence type="ECO:0000313" key="3">
    <source>
        <dbReference type="Proteomes" id="UP000190797"/>
    </source>
</evidence>
<dbReference type="Gene3D" id="3.40.50.360">
    <property type="match status" value="1"/>
</dbReference>
<dbReference type="GO" id="GO:0016491">
    <property type="term" value="F:oxidoreductase activity"/>
    <property type="evidence" value="ECO:0007669"/>
    <property type="project" value="InterPro"/>
</dbReference>
<dbReference type="Pfam" id="PF03358">
    <property type="entry name" value="FMN_red"/>
    <property type="match status" value="1"/>
</dbReference>
<dbReference type="InterPro" id="IPR005025">
    <property type="entry name" value="FMN_Rdtase-like_dom"/>
</dbReference>
<dbReference type="SUPFAM" id="SSF52218">
    <property type="entry name" value="Flavoproteins"/>
    <property type="match status" value="1"/>
</dbReference>
<keyword evidence="3" id="KW-1185">Reference proteome</keyword>
<evidence type="ECO:0000259" key="1">
    <source>
        <dbReference type="Pfam" id="PF03358"/>
    </source>
</evidence>
<dbReference type="InterPro" id="IPR050712">
    <property type="entry name" value="NAD(P)H-dep_reductase"/>
</dbReference>
<gene>
    <name evidence="2" type="ORF">BKM31_12725</name>
</gene>
<dbReference type="GO" id="GO:0005829">
    <property type="term" value="C:cytosol"/>
    <property type="evidence" value="ECO:0007669"/>
    <property type="project" value="TreeGrafter"/>
</dbReference>
<dbReference type="Proteomes" id="UP000190797">
    <property type="component" value="Chromosome"/>
</dbReference>
<dbReference type="AlphaFoldDB" id="A0A1U9ZW87"/>